<accession>A0A7Y7IU53</accession>
<evidence type="ECO:0000256" key="1">
    <source>
        <dbReference type="ARBA" id="ARBA00023015"/>
    </source>
</evidence>
<keyword evidence="3" id="KW-0804">Transcription</keyword>
<dbReference type="InterPro" id="IPR019887">
    <property type="entry name" value="Tscrpt_reg_AsnC/Lrp_C"/>
</dbReference>
<dbReference type="AlphaFoldDB" id="A0A7Y7IU53"/>
<name>A0A7Y7IU53_9PROT</name>
<dbReference type="SMART" id="SM00344">
    <property type="entry name" value="HTH_ASNC"/>
    <property type="match status" value="1"/>
</dbReference>
<dbReference type="InterPro" id="IPR036388">
    <property type="entry name" value="WH-like_DNA-bd_sf"/>
</dbReference>
<dbReference type="PRINTS" id="PR00033">
    <property type="entry name" value="HTHASNC"/>
</dbReference>
<dbReference type="Pfam" id="PF13404">
    <property type="entry name" value="HTH_AsnC-type"/>
    <property type="match status" value="1"/>
</dbReference>
<dbReference type="GO" id="GO:0043200">
    <property type="term" value="P:response to amino acid"/>
    <property type="evidence" value="ECO:0007669"/>
    <property type="project" value="TreeGrafter"/>
</dbReference>
<proteinExistence type="predicted"/>
<dbReference type="PROSITE" id="PS50956">
    <property type="entry name" value="HTH_ASNC_2"/>
    <property type="match status" value="1"/>
</dbReference>
<protein>
    <submittedName>
        <fullName evidence="5">Lrp/AsnC family transcriptional regulator</fullName>
    </submittedName>
</protein>
<dbReference type="Gene3D" id="3.30.70.920">
    <property type="match status" value="1"/>
</dbReference>
<dbReference type="Gene3D" id="1.10.10.10">
    <property type="entry name" value="Winged helix-like DNA-binding domain superfamily/Winged helix DNA-binding domain"/>
    <property type="match status" value="1"/>
</dbReference>
<dbReference type="InterPro" id="IPR019888">
    <property type="entry name" value="Tscrpt_reg_AsnC-like"/>
</dbReference>
<dbReference type="EMBL" id="JABXXP010000019">
    <property type="protein sequence ID" value="NVN10138.1"/>
    <property type="molecule type" value="Genomic_DNA"/>
</dbReference>
<evidence type="ECO:0000313" key="5">
    <source>
        <dbReference type="EMBL" id="NVN10138.1"/>
    </source>
</evidence>
<dbReference type="PANTHER" id="PTHR30154:SF53">
    <property type="entry name" value="HTH-TYPE TRANSCRIPTIONAL REGULATOR LRPC"/>
    <property type="match status" value="1"/>
</dbReference>
<dbReference type="InterPro" id="IPR000485">
    <property type="entry name" value="AsnC-type_HTH_dom"/>
</dbReference>
<dbReference type="InterPro" id="IPR011008">
    <property type="entry name" value="Dimeric_a/b-barrel"/>
</dbReference>
<gene>
    <name evidence="5" type="ORF">HUK84_03070</name>
</gene>
<evidence type="ECO:0000313" key="6">
    <source>
        <dbReference type="Proteomes" id="UP000534870"/>
    </source>
</evidence>
<dbReference type="SUPFAM" id="SSF46785">
    <property type="entry name" value="Winged helix' DNA-binding domain"/>
    <property type="match status" value="1"/>
</dbReference>
<evidence type="ECO:0000256" key="3">
    <source>
        <dbReference type="ARBA" id="ARBA00023163"/>
    </source>
</evidence>
<keyword evidence="1" id="KW-0805">Transcription regulation</keyword>
<feature type="domain" description="HTH asnC-type" evidence="4">
    <location>
        <begin position="3"/>
        <end position="64"/>
    </location>
</feature>
<dbReference type="GO" id="GO:0043565">
    <property type="term" value="F:sequence-specific DNA binding"/>
    <property type="evidence" value="ECO:0007669"/>
    <property type="project" value="InterPro"/>
</dbReference>
<dbReference type="Proteomes" id="UP000534870">
    <property type="component" value="Unassembled WGS sequence"/>
</dbReference>
<comment type="caution">
    <text evidence="5">The sequence shown here is derived from an EMBL/GenBank/DDBJ whole genome shotgun (WGS) entry which is preliminary data.</text>
</comment>
<dbReference type="InterPro" id="IPR019885">
    <property type="entry name" value="Tscrpt_reg_HTH_AsnC-type_CS"/>
</dbReference>
<dbReference type="Pfam" id="PF01037">
    <property type="entry name" value="AsnC_trans_reg"/>
    <property type="match status" value="1"/>
</dbReference>
<keyword evidence="2" id="KW-0238">DNA-binding</keyword>
<dbReference type="InterPro" id="IPR036390">
    <property type="entry name" value="WH_DNA-bd_sf"/>
</dbReference>
<dbReference type="SUPFAM" id="SSF54909">
    <property type="entry name" value="Dimeric alpha+beta barrel"/>
    <property type="match status" value="1"/>
</dbReference>
<evidence type="ECO:0000256" key="2">
    <source>
        <dbReference type="ARBA" id="ARBA00023125"/>
    </source>
</evidence>
<dbReference type="GO" id="GO:0005829">
    <property type="term" value="C:cytosol"/>
    <property type="evidence" value="ECO:0007669"/>
    <property type="project" value="TreeGrafter"/>
</dbReference>
<reference evidence="5 6" key="1">
    <citation type="submission" date="2020-06" db="EMBL/GenBank/DDBJ databases">
        <title>Description of novel acetic acid bacteria.</title>
        <authorList>
            <person name="Sombolestani A."/>
        </authorList>
    </citation>
    <scope>NUCLEOTIDE SEQUENCE [LARGE SCALE GENOMIC DNA]</scope>
    <source>
        <strain evidence="5 6">LMG 31431</strain>
    </source>
</reference>
<sequence>MHMDATDKALLALLQDNARISTAALARRTGLSRTTVQSRIERMEQTGLIAGYTVVTAPEAEDAVRAHVMVTLAPRHAASVEAALRHIGEVRELHAVSGTVDMIAIVGAASTEIINRVIDRIGLLDGVERTISAIILSTRFRRRGTHGR</sequence>
<dbReference type="PANTHER" id="PTHR30154">
    <property type="entry name" value="LEUCINE-RESPONSIVE REGULATORY PROTEIN"/>
    <property type="match status" value="1"/>
</dbReference>
<organism evidence="5 6">
    <name type="scientific">Nguyenibacter vanlangensis</name>
    <dbReference type="NCBI Taxonomy" id="1216886"/>
    <lineage>
        <taxon>Bacteria</taxon>
        <taxon>Pseudomonadati</taxon>
        <taxon>Pseudomonadota</taxon>
        <taxon>Alphaproteobacteria</taxon>
        <taxon>Acetobacterales</taxon>
        <taxon>Acetobacteraceae</taxon>
        <taxon>Nguyenibacter</taxon>
    </lineage>
</organism>
<dbReference type="PROSITE" id="PS00519">
    <property type="entry name" value="HTH_ASNC_1"/>
    <property type="match status" value="1"/>
</dbReference>
<evidence type="ECO:0000259" key="4">
    <source>
        <dbReference type="PROSITE" id="PS50956"/>
    </source>
</evidence>